<name>A0ABM8M941_9GAMM</name>
<dbReference type="InterPro" id="IPR036188">
    <property type="entry name" value="FAD/NAD-bd_sf"/>
</dbReference>
<keyword evidence="4" id="KW-0521">NADP</keyword>
<comment type="caution">
    <text evidence="6">The sequence shown here is derived from an EMBL/GenBank/DDBJ whole genome shotgun (WGS) entry which is preliminary data.</text>
</comment>
<evidence type="ECO:0000256" key="3">
    <source>
        <dbReference type="ARBA" id="ARBA00022827"/>
    </source>
</evidence>
<protein>
    <submittedName>
        <fullName evidence="6">Uncharacterized protein</fullName>
    </submittedName>
</protein>
<dbReference type="InterPro" id="IPR000960">
    <property type="entry name" value="Flavin_mOase"/>
</dbReference>
<dbReference type="PIRSF" id="PIRSF000332">
    <property type="entry name" value="FMO"/>
    <property type="match status" value="1"/>
</dbReference>
<keyword evidence="5" id="KW-0560">Oxidoreductase</keyword>
<dbReference type="EMBL" id="CAHJWF010000316">
    <property type="protein sequence ID" value="CAB5506057.1"/>
    <property type="molecule type" value="Genomic_DNA"/>
</dbReference>
<evidence type="ECO:0000256" key="4">
    <source>
        <dbReference type="ARBA" id="ARBA00022857"/>
    </source>
</evidence>
<accession>A0ABM8M941</accession>
<reference evidence="6 7" key="1">
    <citation type="submission" date="2020-05" db="EMBL/GenBank/DDBJ databases">
        <authorList>
            <person name="Petersen J."/>
            <person name="Sayavedra L."/>
        </authorList>
    </citation>
    <scope>NUCLEOTIDE SEQUENCE [LARGE SCALE GENOMIC DNA]</scope>
    <source>
        <strain evidence="6">B azoricus SOX ET2 1586I</strain>
    </source>
</reference>
<dbReference type="PRINTS" id="PR00370">
    <property type="entry name" value="FMOXYGENASE"/>
</dbReference>
<evidence type="ECO:0000313" key="7">
    <source>
        <dbReference type="Proteomes" id="UP000626656"/>
    </source>
</evidence>
<comment type="similarity">
    <text evidence="1">Belongs to the FMO family.</text>
</comment>
<dbReference type="RefSeq" id="WP_202784428.1">
    <property type="nucleotide sequence ID" value="NZ_CAHJWF010000316.1"/>
</dbReference>
<dbReference type="InterPro" id="IPR050346">
    <property type="entry name" value="FMO-like"/>
</dbReference>
<dbReference type="Pfam" id="PF00743">
    <property type="entry name" value="FMO-like"/>
    <property type="match status" value="1"/>
</dbReference>
<evidence type="ECO:0000313" key="6">
    <source>
        <dbReference type="EMBL" id="CAB5506057.1"/>
    </source>
</evidence>
<gene>
    <name evidence="6" type="ORF">AZO1586I_1556</name>
</gene>
<sequence>MQNKIKMCIIGAGPSGLCTAKEIQENNPNIDIKIFEKSSDIGGVFANCYQDLTLVNNPFLVSFSDFPPEINCNNLKMWRATEYVNYLNNYAKKNNILKLIHFNNTVKKISNINGQWNIDFEHNGKVKTNTFDYLTICTGTNQKSKEIPLKNKQNFSGEIIRSSDLKDVSSLKDKAVVFIGLGETASDLIYLSRNVVKSSYVSIRRWPGYFIPRYHDNKPTDLDTSNIYHAISRNIDDSKLSFLTKLKREMEYRNIISTNDKKIQSAIKDFNSSNQSIKYLGPFRRVTVKSCGFIKAYLEGKINLKPKISDLKGKTVMFEDGSSVEADAIVLCAGHTFNLSFFSKEMRDSISSPNKLYKYMFIPKINNCCFIGFVRPNLGSLPSVSELQARYLSAYLSKKISLPNQETMQKCILNQQEASKWQFPVDFDRVSHIVDYRNYTRSLAKDLKVLPKQWRLFFSDIHLWYKINFSFLYPGIYRIHQKGPQSKKATSIIKQLPTMPKKILLLEGVLYVLNKFNFRKR</sequence>
<evidence type="ECO:0000256" key="1">
    <source>
        <dbReference type="ARBA" id="ARBA00009183"/>
    </source>
</evidence>
<evidence type="ECO:0000256" key="2">
    <source>
        <dbReference type="ARBA" id="ARBA00022630"/>
    </source>
</evidence>
<dbReference type="PANTHER" id="PTHR23023">
    <property type="entry name" value="DIMETHYLANILINE MONOOXYGENASE"/>
    <property type="match status" value="1"/>
</dbReference>
<proteinExistence type="inferred from homology"/>
<keyword evidence="2" id="KW-0285">Flavoprotein</keyword>
<organism evidence="6 7">
    <name type="scientific">Bathymodiolus thermophilus thioautotrophic gill symbiont</name>
    <dbReference type="NCBI Taxonomy" id="2360"/>
    <lineage>
        <taxon>Bacteria</taxon>
        <taxon>Pseudomonadati</taxon>
        <taxon>Pseudomonadota</taxon>
        <taxon>Gammaproteobacteria</taxon>
        <taxon>sulfur-oxidizing symbionts</taxon>
    </lineage>
</organism>
<dbReference type="InterPro" id="IPR020946">
    <property type="entry name" value="Flavin_mOase-like"/>
</dbReference>
<keyword evidence="7" id="KW-1185">Reference proteome</keyword>
<evidence type="ECO:0000256" key="5">
    <source>
        <dbReference type="ARBA" id="ARBA00023002"/>
    </source>
</evidence>
<dbReference type="Proteomes" id="UP000626656">
    <property type="component" value="Unassembled WGS sequence"/>
</dbReference>
<dbReference type="Gene3D" id="3.50.50.60">
    <property type="entry name" value="FAD/NAD(P)-binding domain"/>
    <property type="match status" value="3"/>
</dbReference>
<keyword evidence="3" id="KW-0274">FAD</keyword>
<dbReference type="SUPFAM" id="SSF51905">
    <property type="entry name" value="FAD/NAD(P)-binding domain"/>
    <property type="match status" value="2"/>
</dbReference>